<organism evidence="1 2">
    <name type="scientific">Deinococcus ficus</name>
    <dbReference type="NCBI Taxonomy" id="317577"/>
    <lineage>
        <taxon>Bacteria</taxon>
        <taxon>Thermotogati</taxon>
        <taxon>Deinococcota</taxon>
        <taxon>Deinococci</taxon>
        <taxon>Deinococcales</taxon>
        <taxon>Deinococcaceae</taxon>
        <taxon>Deinococcus</taxon>
    </lineage>
</organism>
<proteinExistence type="predicted"/>
<gene>
    <name evidence="1" type="ORF">DFI_12475</name>
</gene>
<evidence type="ECO:0008006" key="3">
    <source>
        <dbReference type="Google" id="ProtNLM"/>
    </source>
</evidence>
<dbReference type="RefSeq" id="WP_027463798.1">
    <property type="nucleotide sequence ID" value="NZ_CP021081.1"/>
</dbReference>
<sequence>MTNQEPVSLKKKAKKAQEKAVVSEAASPLVALLEGSGFRVQEENESTLSFPFEGGTYYLSVPAEGEDYYHVIFPNFWELADEEAFVKALVACDAVNREVKAVKLHTLDDDVWAGVEAFHESPEVFVRGLPRVLGFIQEAVRAFRDVMLAEVEEA</sequence>
<dbReference type="Proteomes" id="UP000259030">
    <property type="component" value="Chromosome"/>
</dbReference>
<dbReference type="EMBL" id="CP021081">
    <property type="protein sequence ID" value="ASN81698.1"/>
    <property type="molecule type" value="Genomic_DNA"/>
</dbReference>
<accession>A0A221SYG3</accession>
<reference evidence="1 2" key="1">
    <citation type="submission" date="2017-05" db="EMBL/GenBank/DDBJ databases">
        <title>The complete genome sequence of Deinococcus ficus isolated from the rhizosphere of the Ficus religiosa L. in Taiwan.</title>
        <authorList>
            <person name="Wu K.-M."/>
            <person name="Liao T.-L."/>
            <person name="Liu Y.-M."/>
            <person name="Young C.-C."/>
            <person name="Tsai S.-F."/>
        </authorList>
    </citation>
    <scope>NUCLEOTIDE SEQUENCE [LARGE SCALE GENOMIC DNA]</scope>
    <source>
        <strain evidence="1 2">CC-FR2-10</strain>
    </source>
</reference>
<evidence type="ECO:0000313" key="2">
    <source>
        <dbReference type="Proteomes" id="UP000259030"/>
    </source>
</evidence>
<dbReference type="AlphaFoldDB" id="A0A221SYG3"/>
<dbReference type="KEGG" id="dfc:DFI_12475"/>
<evidence type="ECO:0000313" key="1">
    <source>
        <dbReference type="EMBL" id="ASN81698.1"/>
    </source>
</evidence>
<protein>
    <recommendedName>
        <fullName evidence="3">YbjN domain-containing protein</fullName>
    </recommendedName>
</protein>
<name>A0A221SYG3_9DEIO</name>
<keyword evidence="2" id="KW-1185">Reference proteome</keyword>